<feature type="transmembrane region" description="Helical" evidence="1">
    <location>
        <begin position="202"/>
        <end position="227"/>
    </location>
</feature>
<reference evidence="2" key="1">
    <citation type="journal article" date="2014" name="Front. Microbiol.">
        <title>High frequency of phylogenetically diverse reductive dehalogenase-homologous genes in deep subseafloor sedimentary metagenomes.</title>
        <authorList>
            <person name="Kawai M."/>
            <person name="Futagami T."/>
            <person name="Toyoda A."/>
            <person name="Takaki Y."/>
            <person name="Nishi S."/>
            <person name="Hori S."/>
            <person name="Arai W."/>
            <person name="Tsubouchi T."/>
            <person name="Morono Y."/>
            <person name="Uchiyama I."/>
            <person name="Ito T."/>
            <person name="Fujiyama A."/>
            <person name="Inagaki F."/>
            <person name="Takami H."/>
        </authorList>
    </citation>
    <scope>NUCLEOTIDE SEQUENCE</scope>
    <source>
        <strain evidence="2">Expedition CK06-06</strain>
    </source>
</reference>
<accession>X0Y0Y0</accession>
<dbReference type="PANTHER" id="PTHR23526:SF2">
    <property type="entry name" value="MAJOR FACILITATOR SUPERFAMILY (MFS) PROFILE DOMAIN-CONTAINING PROTEIN"/>
    <property type="match status" value="1"/>
</dbReference>
<keyword evidence="1" id="KW-1133">Transmembrane helix</keyword>
<dbReference type="Gene3D" id="1.20.1250.20">
    <property type="entry name" value="MFS general substrate transporter like domains"/>
    <property type="match status" value="1"/>
</dbReference>
<gene>
    <name evidence="2" type="ORF">S01H1_64203</name>
</gene>
<comment type="caution">
    <text evidence="2">The sequence shown here is derived from an EMBL/GenBank/DDBJ whole genome shotgun (WGS) entry which is preliminary data.</text>
</comment>
<dbReference type="Pfam" id="PF07690">
    <property type="entry name" value="MFS_1"/>
    <property type="match status" value="1"/>
</dbReference>
<feature type="transmembrane region" description="Helical" evidence="1">
    <location>
        <begin position="84"/>
        <end position="109"/>
    </location>
</feature>
<proteinExistence type="predicted"/>
<dbReference type="PANTHER" id="PTHR23526">
    <property type="entry name" value="INTEGRAL MEMBRANE TRANSPORT PROTEIN-RELATED"/>
    <property type="match status" value="1"/>
</dbReference>
<dbReference type="GO" id="GO:0022857">
    <property type="term" value="F:transmembrane transporter activity"/>
    <property type="evidence" value="ECO:0007669"/>
    <property type="project" value="InterPro"/>
</dbReference>
<feature type="transmembrane region" description="Helical" evidence="1">
    <location>
        <begin position="151"/>
        <end position="171"/>
    </location>
</feature>
<evidence type="ECO:0008006" key="3">
    <source>
        <dbReference type="Google" id="ProtNLM"/>
    </source>
</evidence>
<keyword evidence="1" id="KW-0472">Membrane</keyword>
<feature type="transmembrane region" description="Helical" evidence="1">
    <location>
        <begin position="121"/>
        <end position="145"/>
    </location>
</feature>
<organism evidence="2">
    <name type="scientific">marine sediment metagenome</name>
    <dbReference type="NCBI Taxonomy" id="412755"/>
    <lineage>
        <taxon>unclassified sequences</taxon>
        <taxon>metagenomes</taxon>
        <taxon>ecological metagenomes</taxon>
    </lineage>
</organism>
<feature type="non-terminal residue" evidence="2">
    <location>
        <position position="252"/>
    </location>
</feature>
<feature type="transmembrane region" description="Helical" evidence="1">
    <location>
        <begin position="20"/>
        <end position="40"/>
    </location>
</feature>
<dbReference type="InterPro" id="IPR052528">
    <property type="entry name" value="Sugar_transport-like"/>
</dbReference>
<dbReference type="AlphaFoldDB" id="X0Y0Y0"/>
<feature type="non-terminal residue" evidence="2">
    <location>
        <position position="1"/>
    </location>
</feature>
<feature type="transmembrane region" description="Helical" evidence="1">
    <location>
        <begin position="52"/>
        <end position="72"/>
    </location>
</feature>
<protein>
    <recommendedName>
        <fullName evidence="3">Major facilitator superfamily (MFS) profile domain-containing protein</fullName>
    </recommendedName>
</protein>
<keyword evidence="1" id="KW-0812">Transmembrane</keyword>
<sequence>WTLLLGTPIILFVKQLGANALQVGLVLAFFRGLMVLQLFGARFAETFGYRRMLILGWFLRGVIACVIAYLALVSPGIAPGTAVTLVLALLFLFNSARCFSLVSWIPWISMIIPKKLRGRFFALRGSIIEAVGIISCFMIALILGADPDSGRFALLFFISAGAAIIGAIFLIRSPGGELKEKKEQLKLPFIYALKKTLEQKTFIRYIFFEVLFWCGWVAFAGFSIVFARDVLAFNADSVVYLVLFRNAGAILS</sequence>
<evidence type="ECO:0000313" key="2">
    <source>
        <dbReference type="EMBL" id="GAG41007.1"/>
    </source>
</evidence>
<dbReference type="EMBL" id="BARS01042305">
    <property type="protein sequence ID" value="GAG41007.1"/>
    <property type="molecule type" value="Genomic_DNA"/>
</dbReference>
<dbReference type="InterPro" id="IPR036259">
    <property type="entry name" value="MFS_trans_sf"/>
</dbReference>
<evidence type="ECO:0000256" key="1">
    <source>
        <dbReference type="SAM" id="Phobius"/>
    </source>
</evidence>
<name>X0Y0Y0_9ZZZZ</name>
<dbReference type="SUPFAM" id="SSF103473">
    <property type="entry name" value="MFS general substrate transporter"/>
    <property type="match status" value="1"/>
</dbReference>
<dbReference type="InterPro" id="IPR011701">
    <property type="entry name" value="MFS"/>
</dbReference>